<comment type="caution">
    <text evidence="1">The sequence shown here is derived from an EMBL/GenBank/DDBJ whole genome shotgun (WGS) entry which is preliminary data.</text>
</comment>
<accession>A0AAN8S4P9</accession>
<dbReference type="EMBL" id="JAWJWE010000004">
    <property type="protein sequence ID" value="KAK6636489.1"/>
    <property type="molecule type" value="Genomic_DNA"/>
</dbReference>
<proteinExistence type="predicted"/>
<gene>
    <name evidence="1" type="ORF">RUM43_010150</name>
</gene>
<evidence type="ECO:0000313" key="1">
    <source>
        <dbReference type="EMBL" id="KAK6636489.1"/>
    </source>
</evidence>
<dbReference type="AlphaFoldDB" id="A0AAN8S4P9"/>
<reference evidence="1 2" key="1">
    <citation type="submission" date="2023-10" db="EMBL/GenBank/DDBJ databases">
        <title>Genomes of two closely related lineages of the louse Polyplax serrata with different host specificities.</title>
        <authorList>
            <person name="Martinu J."/>
            <person name="Tarabai H."/>
            <person name="Stefka J."/>
            <person name="Hypsa V."/>
        </authorList>
    </citation>
    <scope>NUCLEOTIDE SEQUENCE [LARGE SCALE GENOMIC DNA]</scope>
    <source>
        <strain evidence="1">HR10_N</strain>
    </source>
</reference>
<organism evidence="1 2">
    <name type="scientific">Polyplax serrata</name>
    <name type="common">Common mouse louse</name>
    <dbReference type="NCBI Taxonomy" id="468196"/>
    <lineage>
        <taxon>Eukaryota</taxon>
        <taxon>Metazoa</taxon>
        <taxon>Ecdysozoa</taxon>
        <taxon>Arthropoda</taxon>
        <taxon>Hexapoda</taxon>
        <taxon>Insecta</taxon>
        <taxon>Pterygota</taxon>
        <taxon>Neoptera</taxon>
        <taxon>Paraneoptera</taxon>
        <taxon>Psocodea</taxon>
        <taxon>Troctomorpha</taxon>
        <taxon>Phthiraptera</taxon>
        <taxon>Anoplura</taxon>
        <taxon>Polyplacidae</taxon>
        <taxon>Polyplax</taxon>
    </lineage>
</organism>
<protein>
    <submittedName>
        <fullName evidence="1">Uncharacterized protein</fullName>
    </submittedName>
</protein>
<sequence>MFFERAKTNSDAGRHAGIDWSQTKSKFSTGEHLKKRPENVEFQLVKNVLGAFRLAFSLPFGCDVFKKAQALHHVYFGLIIFEVAKETDCSASASQNDEARCKGKAVDR</sequence>
<evidence type="ECO:0000313" key="2">
    <source>
        <dbReference type="Proteomes" id="UP001372834"/>
    </source>
</evidence>
<dbReference type="Proteomes" id="UP001372834">
    <property type="component" value="Unassembled WGS sequence"/>
</dbReference>
<name>A0AAN8S4P9_POLSC</name>